<proteinExistence type="predicted"/>
<comment type="caution">
    <text evidence="2">The sequence shown here is derived from an EMBL/GenBank/DDBJ whole genome shotgun (WGS) entry which is preliminary data.</text>
</comment>
<dbReference type="AlphaFoldDB" id="A0AA39ZT60"/>
<organism evidence="2 3">
    <name type="scientific">Lasiosphaeria miniovina</name>
    <dbReference type="NCBI Taxonomy" id="1954250"/>
    <lineage>
        <taxon>Eukaryota</taxon>
        <taxon>Fungi</taxon>
        <taxon>Dikarya</taxon>
        <taxon>Ascomycota</taxon>
        <taxon>Pezizomycotina</taxon>
        <taxon>Sordariomycetes</taxon>
        <taxon>Sordariomycetidae</taxon>
        <taxon>Sordariales</taxon>
        <taxon>Lasiosphaeriaceae</taxon>
        <taxon>Lasiosphaeria</taxon>
    </lineage>
</organism>
<name>A0AA39ZT60_9PEZI</name>
<gene>
    <name evidence="2" type="ORF">B0T26DRAFT_806860</name>
</gene>
<keyword evidence="3" id="KW-1185">Reference proteome</keyword>
<feature type="region of interest" description="Disordered" evidence="1">
    <location>
        <begin position="516"/>
        <end position="539"/>
    </location>
</feature>
<dbReference type="Proteomes" id="UP001172101">
    <property type="component" value="Unassembled WGS sequence"/>
</dbReference>
<evidence type="ECO:0000313" key="3">
    <source>
        <dbReference type="Proteomes" id="UP001172101"/>
    </source>
</evidence>
<feature type="compositionally biased region" description="Polar residues" evidence="1">
    <location>
        <begin position="296"/>
        <end position="307"/>
    </location>
</feature>
<feature type="compositionally biased region" description="Basic and acidic residues" evidence="1">
    <location>
        <begin position="529"/>
        <end position="539"/>
    </location>
</feature>
<protein>
    <submittedName>
        <fullName evidence="2">Uncharacterized protein</fullName>
    </submittedName>
</protein>
<dbReference type="RefSeq" id="XP_060290011.1">
    <property type="nucleotide sequence ID" value="XM_060447204.1"/>
</dbReference>
<sequence>MALRKVFEYLGKGTPNFISKAYREVVKLLSCGARFFQKLAIFVFRATTPKPAEQANTQLDIDNQTLGDISPAQQVNEETPLNESQHANLDAGNSNADASAADMTVSDVEASQVPLPEDSDLDISPDMEAVDTNLAIIETSNITPIDISTDTVIFNIVTVDTIIEEASIINSISIDTDMVNTTTIDSLTVDKPFHGDIPIVNIIVDTTKVDGRIVDVTIVDTPMADTHTVDNFVIDTIIVDNTIVDAPFLGADFVDLEIVDTQSVDLEDIDTDLAEVDASNTTSIDTESVDTEGDSSLESAINSNGSISKGDESVRASSPDTQPEDDVPMTIVYSKLSPLARDFEMTTAKKLSPLAWEFKMVTTKKLSLLAREFKTAPPKNLSPLAREFEMPQNWEPITAVEECGMVKKLTTKEMADFNDQYTMTLEFPQNSPKATTSSPPKEDRTFAAITDAAINNLSRYFPVPGATDRGLQYAISRERKVFWYMPESNLVMPLSEEDIVAFNAKYTIEIEHVDPGQEEGLTVEEETKEQESKDDKKDITITHTYPVPNTDAKELLYAFGSDELIYWYWPETSDILELTMDEQGIFFAVHPNAGKRAPFMPTIMEEEEEE</sequence>
<feature type="compositionally biased region" description="Low complexity" evidence="1">
    <location>
        <begin position="87"/>
        <end position="102"/>
    </location>
</feature>
<evidence type="ECO:0000256" key="1">
    <source>
        <dbReference type="SAM" id="MobiDB-lite"/>
    </source>
</evidence>
<evidence type="ECO:0000313" key="2">
    <source>
        <dbReference type="EMBL" id="KAK0703152.1"/>
    </source>
</evidence>
<dbReference type="EMBL" id="JAUIRO010000008">
    <property type="protein sequence ID" value="KAK0703152.1"/>
    <property type="molecule type" value="Genomic_DNA"/>
</dbReference>
<dbReference type="GeneID" id="85330474"/>
<feature type="region of interest" description="Disordered" evidence="1">
    <location>
        <begin position="78"/>
        <end position="105"/>
    </location>
</feature>
<reference evidence="2" key="1">
    <citation type="submission" date="2023-06" db="EMBL/GenBank/DDBJ databases">
        <title>Genome-scale phylogeny and comparative genomics of the fungal order Sordariales.</title>
        <authorList>
            <consortium name="Lawrence Berkeley National Laboratory"/>
            <person name="Hensen N."/>
            <person name="Bonometti L."/>
            <person name="Westerberg I."/>
            <person name="Brannstrom I.O."/>
            <person name="Guillou S."/>
            <person name="Cros-Aarteil S."/>
            <person name="Calhoun S."/>
            <person name="Haridas S."/>
            <person name="Kuo A."/>
            <person name="Mondo S."/>
            <person name="Pangilinan J."/>
            <person name="Riley R."/>
            <person name="LaButti K."/>
            <person name="Andreopoulos B."/>
            <person name="Lipzen A."/>
            <person name="Chen C."/>
            <person name="Yanf M."/>
            <person name="Daum C."/>
            <person name="Ng V."/>
            <person name="Clum A."/>
            <person name="Steindorff A."/>
            <person name="Ohm R."/>
            <person name="Martin F."/>
            <person name="Silar P."/>
            <person name="Natvig D."/>
            <person name="Lalanne C."/>
            <person name="Gautier V."/>
            <person name="Ament-velasquez S.L."/>
            <person name="Kruys A."/>
            <person name="Hutchinson M.I."/>
            <person name="Powell A.J."/>
            <person name="Barry K."/>
            <person name="Miller A.N."/>
            <person name="Grigoriev I.V."/>
            <person name="Debuchy R."/>
            <person name="Gladieux P."/>
            <person name="Thoren M.H."/>
            <person name="Johannesson H."/>
        </authorList>
    </citation>
    <scope>NUCLEOTIDE SEQUENCE</scope>
    <source>
        <strain evidence="2">SMH2392-1A</strain>
    </source>
</reference>
<accession>A0AA39ZT60</accession>
<feature type="region of interest" description="Disordered" evidence="1">
    <location>
        <begin position="277"/>
        <end position="327"/>
    </location>
</feature>